<feature type="non-terminal residue" evidence="1">
    <location>
        <position position="1"/>
    </location>
</feature>
<protein>
    <submittedName>
        <fullName evidence="1">Uncharacterized protein</fullName>
    </submittedName>
</protein>
<evidence type="ECO:0000313" key="1">
    <source>
        <dbReference type="EMBL" id="KKL05733.1"/>
    </source>
</evidence>
<name>A0A0F9D0Y0_9ZZZZ</name>
<accession>A0A0F9D0Y0</accession>
<comment type="caution">
    <text evidence="1">The sequence shown here is derived from an EMBL/GenBank/DDBJ whole genome shotgun (WGS) entry which is preliminary data.</text>
</comment>
<gene>
    <name evidence="1" type="ORF">LCGC14_2603090</name>
</gene>
<dbReference type="AlphaFoldDB" id="A0A0F9D0Y0"/>
<sequence length="231" mass="24195">PQGGQSIYKSSTVQLAQLGSRKVVGDRVFRYTKAAGAITMGDLIGGTLPIAGEVSVPSASSDTGVVGSKVFNLYSTTALTLNELAEGYMIVQTGSTPGAIYRIKTNTVCTATATSKLNLYDTIHTTFGATSEVSVIRNQYAQAIQYDTNGIPIGVAPITATTNDYFWLQTWGPACIKHSGGNAVQGFSFVGEKTGAVQDIPDGTGEYHALGYQITVATGSEHNLGFLQIAP</sequence>
<proteinExistence type="predicted"/>
<organism evidence="1">
    <name type="scientific">marine sediment metagenome</name>
    <dbReference type="NCBI Taxonomy" id="412755"/>
    <lineage>
        <taxon>unclassified sequences</taxon>
        <taxon>metagenomes</taxon>
        <taxon>ecological metagenomes</taxon>
    </lineage>
</organism>
<dbReference type="EMBL" id="LAZR01043994">
    <property type="protein sequence ID" value="KKL05733.1"/>
    <property type="molecule type" value="Genomic_DNA"/>
</dbReference>
<reference evidence="1" key="1">
    <citation type="journal article" date="2015" name="Nature">
        <title>Complex archaea that bridge the gap between prokaryotes and eukaryotes.</title>
        <authorList>
            <person name="Spang A."/>
            <person name="Saw J.H."/>
            <person name="Jorgensen S.L."/>
            <person name="Zaremba-Niedzwiedzka K."/>
            <person name="Martijn J."/>
            <person name="Lind A.E."/>
            <person name="van Eijk R."/>
            <person name="Schleper C."/>
            <person name="Guy L."/>
            <person name="Ettema T.J."/>
        </authorList>
    </citation>
    <scope>NUCLEOTIDE SEQUENCE</scope>
</reference>